<dbReference type="AlphaFoldDB" id="A0A0P7AXL7"/>
<organism evidence="2 3">
    <name type="scientific">Croceitalea dokdonensis DOKDO 023</name>
    <dbReference type="NCBI Taxonomy" id="1300341"/>
    <lineage>
        <taxon>Bacteria</taxon>
        <taxon>Pseudomonadati</taxon>
        <taxon>Bacteroidota</taxon>
        <taxon>Flavobacteriia</taxon>
        <taxon>Flavobacteriales</taxon>
        <taxon>Flavobacteriaceae</taxon>
        <taxon>Croceitalea</taxon>
    </lineage>
</organism>
<reference evidence="2 3" key="1">
    <citation type="submission" date="2015-09" db="EMBL/GenBank/DDBJ databases">
        <title>Genome sequence of the marine flavobacterium Croceitalea dokdonensis DOKDO 023 that contains proton- and sodium-pumping rhodopsins.</title>
        <authorList>
            <person name="Kwon S.-K."/>
            <person name="Lee H.K."/>
            <person name="Kwak M.-J."/>
            <person name="Kim J.F."/>
        </authorList>
    </citation>
    <scope>NUCLEOTIDE SEQUENCE [LARGE SCALE GENOMIC DNA]</scope>
    <source>
        <strain evidence="2 3">DOKDO 023</strain>
    </source>
</reference>
<evidence type="ECO:0000256" key="1">
    <source>
        <dbReference type="SAM" id="SignalP"/>
    </source>
</evidence>
<dbReference type="Proteomes" id="UP000050280">
    <property type="component" value="Unassembled WGS sequence"/>
</dbReference>
<name>A0A0P7AXL7_9FLAO</name>
<keyword evidence="1" id="KW-0732">Signal</keyword>
<protein>
    <submittedName>
        <fullName evidence="2">Uncharacterized protein</fullName>
    </submittedName>
</protein>
<keyword evidence="3" id="KW-1185">Reference proteome</keyword>
<accession>A0A0P7AXL7</accession>
<feature type="signal peptide" evidence="1">
    <location>
        <begin position="1"/>
        <end position="20"/>
    </location>
</feature>
<gene>
    <name evidence="2" type="ORF">I595_1352</name>
</gene>
<dbReference type="EMBL" id="LDJX01000002">
    <property type="protein sequence ID" value="KPM32925.1"/>
    <property type="molecule type" value="Genomic_DNA"/>
</dbReference>
<proteinExistence type="predicted"/>
<sequence length="277" mass="31037">MYLKTFILLFLSAWVNQVIGQEKTNTIPKFELGKDLLLVHYDCKTDVDDLHSAAAFATLLATSKYSKLNYHVVGGTYGMQKGLYVPPEALLDLAFGSQWSDAHNNYEEVLNSVTQLATKTLNGNGAIWIAEGGQSDFTFDLMKALKKSTAAIDTKRIHVVQHSDWNEKVTTPKKLDYVKEVASYHKIPDGNTAHNGTPGFRSEEIVPWENNITDPQLTKVWKLALQLGNQYNGKEGRYLNKAIEKGGLDFSDFAEVCWILGLENLEDASAYFQFVAY</sequence>
<evidence type="ECO:0000313" key="2">
    <source>
        <dbReference type="EMBL" id="KPM32925.1"/>
    </source>
</evidence>
<dbReference type="OrthoDB" id="7403807at2"/>
<comment type="caution">
    <text evidence="2">The sequence shown here is derived from an EMBL/GenBank/DDBJ whole genome shotgun (WGS) entry which is preliminary data.</text>
</comment>
<dbReference type="RefSeq" id="WP_054558499.1">
    <property type="nucleotide sequence ID" value="NZ_LDJX01000002.1"/>
</dbReference>
<dbReference type="STRING" id="1300341.I595_1352"/>
<dbReference type="PATRIC" id="fig|1300341.3.peg.1548"/>
<evidence type="ECO:0000313" key="3">
    <source>
        <dbReference type="Proteomes" id="UP000050280"/>
    </source>
</evidence>
<feature type="chain" id="PRO_5006135167" evidence="1">
    <location>
        <begin position="21"/>
        <end position="277"/>
    </location>
</feature>